<organism evidence="6 7">
    <name type="scientific">Streptomyces mobaraensis (strain ATCC 29032 / DSM 40847 / JCM 4168 / NBRC 13819 / NCIMB 11159 / IPCR 16-22)</name>
    <dbReference type="NCBI Taxonomy" id="1223523"/>
    <lineage>
        <taxon>Bacteria</taxon>
        <taxon>Bacillati</taxon>
        <taxon>Actinomycetota</taxon>
        <taxon>Actinomycetes</taxon>
        <taxon>Kitasatosporales</taxon>
        <taxon>Streptomycetaceae</taxon>
        <taxon>Streptomyces</taxon>
    </lineage>
</organism>
<dbReference type="PRINTS" id="PR00039">
    <property type="entry name" value="HTHLYSR"/>
</dbReference>
<dbReference type="GO" id="GO:0003700">
    <property type="term" value="F:DNA-binding transcription factor activity"/>
    <property type="evidence" value="ECO:0007669"/>
    <property type="project" value="InterPro"/>
</dbReference>
<keyword evidence="2" id="KW-0805">Transcription regulation</keyword>
<gene>
    <name evidence="6" type="ORF">H340_24515</name>
</gene>
<evidence type="ECO:0000313" key="6">
    <source>
        <dbReference type="EMBL" id="EME97814.1"/>
    </source>
</evidence>
<dbReference type="Pfam" id="PF00126">
    <property type="entry name" value="HTH_1"/>
    <property type="match status" value="1"/>
</dbReference>
<dbReference type="InterPro" id="IPR036390">
    <property type="entry name" value="WH_DNA-bd_sf"/>
</dbReference>
<evidence type="ECO:0000313" key="7">
    <source>
        <dbReference type="Proteomes" id="UP000011740"/>
    </source>
</evidence>
<evidence type="ECO:0000256" key="1">
    <source>
        <dbReference type="ARBA" id="ARBA00009437"/>
    </source>
</evidence>
<evidence type="ECO:0000256" key="2">
    <source>
        <dbReference type="ARBA" id="ARBA00023015"/>
    </source>
</evidence>
<dbReference type="STRING" id="1223523.H340_24515"/>
<keyword evidence="4" id="KW-0804">Transcription</keyword>
<dbReference type="PANTHER" id="PTHR30346:SF28">
    <property type="entry name" value="HTH-TYPE TRANSCRIPTIONAL REGULATOR CYNR"/>
    <property type="match status" value="1"/>
</dbReference>
<accession>M3BE20</accession>
<dbReference type="PANTHER" id="PTHR30346">
    <property type="entry name" value="TRANSCRIPTIONAL DUAL REGULATOR HCAR-RELATED"/>
    <property type="match status" value="1"/>
</dbReference>
<dbReference type="SUPFAM" id="SSF46785">
    <property type="entry name" value="Winged helix' DNA-binding domain"/>
    <property type="match status" value="1"/>
</dbReference>
<name>M3BE20_STRM1</name>
<dbReference type="eggNOG" id="COG0583">
    <property type="taxonomic scope" value="Bacteria"/>
</dbReference>
<dbReference type="PROSITE" id="PS50931">
    <property type="entry name" value="HTH_LYSR"/>
    <property type="match status" value="1"/>
</dbReference>
<proteinExistence type="inferred from homology"/>
<dbReference type="CDD" id="cd05466">
    <property type="entry name" value="PBP2_LTTR_substrate"/>
    <property type="match status" value="1"/>
</dbReference>
<dbReference type="InterPro" id="IPR000847">
    <property type="entry name" value="LysR_HTH_N"/>
</dbReference>
<dbReference type="AlphaFoldDB" id="M3BE20"/>
<comment type="caution">
    <text evidence="6">The sequence shown here is derived from an EMBL/GenBank/DDBJ whole genome shotgun (WGS) entry which is preliminary data.</text>
</comment>
<dbReference type="Proteomes" id="UP000011740">
    <property type="component" value="Unassembled WGS sequence"/>
</dbReference>
<evidence type="ECO:0000256" key="3">
    <source>
        <dbReference type="ARBA" id="ARBA00023125"/>
    </source>
</evidence>
<evidence type="ECO:0000256" key="4">
    <source>
        <dbReference type="ARBA" id="ARBA00023163"/>
    </source>
</evidence>
<sequence>MPQNETAVPGTASSRTASPGKPPEITFPELRVLAAVDAAGSFTAAGARLGLTQSAVSHAVRTCERKLGAVLFDRGRHGARPTEAGARAVARARRILRLLETMGAETRGPGPEGLAGPLRIAAFRSAAAQLLPGALARLAVRHPGLAPEVRIVREIGRGTAGEVADGRADLGIATLDGTQPLPPGLVAVPLITEPYSLVHPAGHPAPRSLPLVDWAENCGSYTRDWWAGQDWIPPATINAEDDSVVLSMVAQGLGMAIMPSLALAMAPAGVTVVDLGPTGPRRIVGYVTTPELACSAAVRELIRALRS</sequence>
<dbReference type="Gene3D" id="1.10.10.10">
    <property type="entry name" value="Winged helix-like DNA-binding domain superfamily/Winged helix DNA-binding domain"/>
    <property type="match status" value="1"/>
</dbReference>
<dbReference type="RefSeq" id="WP_004950942.1">
    <property type="nucleotide sequence ID" value="NZ_AORZ01000100.1"/>
</dbReference>
<feature type="region of interest" description="Disordered" evidence="5">
    <location>
        <begin position="1"/>
        <end position="25"/>
    </location>
</feature>
<keyword evidence="3" id="KW-0238">DNA-binding</keyword>
<comment type="similarity">
    <text evidence="1">Belongs to the LysR transcriptional regulatory family.</text>
</comment>
<dbReference type="InterPro" id="IPR005119">
    <property type="entry name" value="LysR_subst-bd"/>
</dbReference>
<dbReference type="SUPFAM" id="SSF53850">
    <property type="entry name" value="Periplasmic binding protein-like II"/>
    <property type="match status" value="1"/>
</dbReference>
<dbReference type="InterPro" id="IPR036388">
    <property type="entry name" value="WH-like_DNA-bd_sf"/>
</dbReference>
<dbReference type="PATRIC" id="fig|1223523.3.peg.4980"/>
<dbReference type="Gene3D" id="3.40.190.10">
    <property type="entry name" value="Periplasmic binding protein-like II"/>
    <property type="match status" value="2"/>
</dbReference>
<reference evidence="6 7" key="1">
    <citation type="journal article" date="2013" name="Genome Announc.">
        <title>Whole-Genome Shotgun Assembly and Analysis of the Genome of Streptomyces mobaraensis DSM 40847, a Strain for Industrial Production of Microbial Transglutaminase.</title>
        <authorList>
            <person name="Yang H."/>
            <person name="He T."/>
            <person name="Wu W."/>
            <person name="Zhu W."/>
            <person name="Lu B."/>
            <person name="Sun W."/>
        </authorList>
    </citation>
    <scope>NUCLEOTIDE SEQUENCE [LARGE SCALE GENOMIC DNA]</scope>
    <source>
        <strain evidence="6 7">DSM 40847</strain>
    </source>
</reference>
<feature type="compositionally biased region" description="Polar residues" evidence="5">
    <location>
        <begin position="1"/>
        <end position="17"/>
    </location>
</feature>
<dbReference type="GO" id="GO:0003677">
    <property type="term" value="F:DNA binding"/>
    <property type="evidence" value="ECO:0007669"/>
    <property type="project" value="UniProtKB-KW"/>
</dbReference>
<dbReference type="GO" id="GO:0032993">
    <property type="term" value="C:protein-DNA complex"/>
    <property type="evidence" value="ECO:0007669"/>
    <property type="project" value="TreeGrafter"/>
</dbReference>
<evidence type="ECO:0000256" key="5">
    <source>
        <dbReference type="SAM" id="MobiDB-lite"/>
    </source>
</evidence>
<dbReference type="Pfam" id="PF03466">
    <property type="entry name" value="LysR_substrate"/>
    <property type="match status" value="1"/>
</dbReference>
<protein>
    <submittedName>
        <fullName evidence="6">LysR family transcriptional regulator</fullName>
    </submittedName>
</protein>
<dbReference type="EMBL" id="AORZ01000100">
    <property type="protein sequence ID" value="EME97814.1"/>
    <property type="molecule type" value="Genomic_DNA"/>
</dbReference>